<dbReference type="SUPFAM" id="SSF51905">
    <property type="entry name" value="FAD/NAD(P)-binding domain"/>
    <property type="match status" value="1"/>
</dbReference>
<evidence type="ECO:0000313" key="3">
    <source>
        <dbReference type="Proteomes" id="UP000198935"/>
    </source>
</evidence>
<dbReference type="InterPro" id="IPR036188">
    <property type="entry name" value="FAD/NAD-bd_sf"/>
</dbReference>
<feature type="domain" description="FAD-dependent protein C-terminal" evidence="1">
    <location>
        <begin position="246"/>
        <end position="427"/>
    </location>
</feature>
<dbReference type="Pfam" id="PF21688">
    <property type="entry name" value="FAD-depend_C"/>
    <property type="match status" value="1"/>
</dbReference>
<protein>
    <recommendedName>
        <fullName evidence="1">FAD-dependent protein C-terminal domain-containing protein</fullName>
    </recommendedName>
</protein>
<dbReference type="OrthoDB" id="9762921at2"/>
<dbReference type="STRING" id="1503961.SAMN05421736_102321"/>
<evidence type="ECO:0000313" key="2">
    <source>
        <dbReference type="EMBL" id="SDY57968.1"/>
    </source>
</evidence>
<proteinExistence type="predicted"/>
<keyword evidence="3" id="KW-1185">Reference proteome</keyword>
<dbReference type="EMBL" id="FNPI01000002">
    <property type="protein sequence ID" value="SDY57968.1"/>
    <property type="molecule type" value="Genomic_DNA"/>
</dbReference>
<reference evidence="3" key="1">
    <citation type="submission" date="2016-10" db="EMBL/GenBank/DDBJ databases">
        <authorList>
            <person name="Varghese N."/>
            <person name="Submissions S."/>
        </authorList>
    </citation>
    <scope>NUCLEOTIDE SEQUENCE [LARGE SCALE GENOMIC DNA]</scope>
    <source>
        <strain evidence="3">SP</strain>
    </source>
</reference>
<dbReference type="AlphaFoldDB" id="A0A1H3L1Z0"/>
<dbReference type="Gene3D" id="3.50.50.60">
    <property type="entry name" value="FAD/NAD(P)-binding domain"/>
    <property type="match status" value="2"/>
</dbReference>
<dbReference type="Proteomes" id="UP000198935">
    <property type="component" value="Unassembled WGS sequence"/>
</dbReference>
<dbReference type="PANTHER" id="PTHR43106:SF1">
    <property type="entry name" value="DEHYDROGENASE-RELATED"/>
    <property type="match status" value="1"/>
</dbReference>
<dbReference type="PANTHER" id="PTHR43106">
    <property type="entry name" value="DEHYDROGENASE-RELATED"/>
    <property type="match status" value="1"/>
</dbReference>
<accession>A0A1H3L1Z0</accession>
<name>A0A1H3L1Z0_9BACI</name>
<gene>
    <name evidence="2" type="ORF">SAMN05421736_102321</name>
</gene>
<sequence>MAEYDVIVVGMGPAGIFTVYELTEKQPELKVLFIDKGHAIHQRRCPINEKKIEKCPPPAGRKDFAGCLPACSITAGFGGAGAYSDGKFNITTNFGGWMQDYLPPSEVLELIKYVDAINLNHGAPEESTDPTTEQVREIEKRAMGAGLKLLRASVRHLGTEVNLQILTSIYESLKHRAEMRHRTEVEDIITEETADGERVTGVRLKKNGEEIFADQVVIVPGRDGSEWLGSLLKKRGYRMINNQVDIGVRVETSDVIMEEINKHLYEAKFVFNTSVGTKVRTFCSNPSGHVVVENHSGIMTANGHAYKDPKLGSENTNFALLVSHTFTEPFDKPISYAKEISERANDLSSGSVIVQKYGDILKGRRSTKKRIDEGFLEPTLKEAVPGDLGLVLPYNTMKSLIEMMEALDRVTPGIASEHTLFYGVEAKFYSARPVLTKEFETEISGLYAGGDGGGVTRGLAQAGANGVHIARAILRKSTAKQPKKQPATAY</sequence>
<dbReference type="InterPro" id="IPR049516">
    <property type="entry name" value="FAD-depend_C"/>
</dbReference>
<evidence type="ECO:0000259" key="1">
    <source>
        <dbReference type="Pfam" id="PF21688"/>
    </source>
</evidence>
<organism evidence="2 3">
    <name type="scientific">Evansella caseinilytica</name>
    <dbReference type="NCBI Taxonomy" id="1503961"/>
    <lineage>
        <taxon>Bacteria</taxon>
        <taxon>Bacillati</taxon>
        <taxon>Bacillota</taxon>
        <taxon>Bacilli</taxon>
        <taxon>Bacillales</taxon>
        <taxon>Bacillaceae</taxon>
        <taxon>Evansella</taxon>
    </lineage>
</organism>
<dbReference type="InterPro" id="IPR028348">
    <property type="entry name" value="FAD-binding_protein"/>
</dbReference>
<dbReference type="PIRSF" id="PIRSF038984">
    <property type="entry name" value="FAD_binding_protein"/>
    <property type="match status" value="1"/>
</dbReference>